<reference evidence="1 2" key="1">
    <citation type="submission" date="2019-02" db="EMBL/GenBank/DDBJ databases">
        <title>Deep-cultivation of Planctomycetes and their phenomic and genomic characterization uncovers novel biology.</title>
        <authorList>
            <person name="Wiegand S."/>
            <person name="Jogler M."/>
            <person name="Boedeker C."/>
            <person name="Pinto D."/>
            <person name="Vollmers J."/>
            <person name="Rivas-Marin E."/>
            <person name="Kohn T."/>
            <person name="Peeters S.H."/>
            <person name="Heuer A."/>
            <person name="Rast P."/>
            <person name="Oberbeckmann S."/>
            <person name="Bunk B."/>
            <person name="Jeske O."/>
            <person name="Meyerdierks A."/>
            <person name="Storesund J.E."/>
            <person name="Kallscheuer N."/>
            <person name="Luecker S."/>
            <person name="Lage O.M."/>
            <person name="Pohl T."/>
            <person name="Merkel B.J."/>
            <person name="Hornburger P."/>
            <person name="Mueller R.-W."/>
            <person name="Bruemmer F."/>
            <person name="Labrenz M."/>
            <person name="Spormann A.M."/>
            <person name="Op Den Camp H."/>
            <person name="Overmann J."/>
            <person name="Amann R."/>
            <person name="Jetten M.S.M."/>
            <person name="Mascher T."/>
            <person name="Medema M.H."/>
            <person name="Devos D.P."/>
            <person name="Kaster A.-K."/>
            <person name="Ovreas L."/>
            <person name="Rohde M."/>
            <person name="Galperin M.Y."/>
            <person name="Jogler C."/>
        </authorList>
    </citation>
    <scope>NUCLEOTIDE SEQUENCE [LARGE SCALE GENOMIC DNA]</scope>
    <source>
        <strain evidence="1 2">V7</strain>
    </source>
</reference>
<evidence type="ECO:0000313" key="1">
    <source>
        <dbReference type="EMBL" id="TWU64535.1"/>
    </source>
</evidence>
<name>A0A5C6FSM8_9PLAN</name>
<evidence type="ECO:0000313" key="2">
    <source>
        <dbReference type="Proteomes" id="UP000316476"/>
    </source>
</evidence>
<gene>
    <name evidence="1" type="ORF">V7x_00790</name>
</gene>
<dbReference type="AlphaFoldDB" id="A0A5C6FSM8"/>
<sequence>MTYRCEVDSAEGMVQLIATNYLRHGYYWYVTGKIPVGKDPLKTDRKLIEKYGVDVSPWERTRRRKAGIANVQYARFEDWFILLVTDGHHQIRQPEDRGGEKSQLRDCRRVPIKFADYSISYRRSGVTEKGKPVKWHAHVRIDQPTYKQLKAHFEGVACHRSPENLGEELGMLPFARYAPVRRQLLNLLRTANKKRQSQGFVPVPITALRLRRGQVKIYRD</sequence>
<accession>A0A5C6FSM8</accession>
<comment type="caution">
    <text evidence="1">The sequence shown here is derived from an EMBL/GenBank/DDBJ whole genome shotgun (WGS) entry which is preliminary data.</text>
</comment>
<proteinExistence type="predicted"/>
<protein>
    <submittedName>
        <fullName evidence="1">Uncharacterized protein</fullName>
    </submittedName>
</protein>
<organism evidence="1 2">
    <name type="scientific">Crateriforma conspicua</name>
    <dbReference type="NCBI Taxonomy" id="2527996"/>
    <lineage>
        <taxon>Bacteria</taxon>
        <taxon>Pseudomonadati</taxon>
        <taxon>Planctomycetota</taxon>
        <taxon>Planctomycetia</taxon>
        <taxon>Planctomycetales</taxon>
        <taxon>Planctomycetaceae</taxon>
        <taxon>Crateriforma</taxon>
    </lineage>
</organism>
<dbReference type="Proteomes" id="UP000316476">
    <property type="component" value="Unassembled WGS sequence"/>
</dbReference>
<dbReference type="EMBL" id="SJPZ01000001">
    <property type="protein sequence ID" value="TWU64535.1"/>
    <property type="molecule type" value="Genomic_DNA"/>
</dbReference>